<keyword evidence="2 6" id="KW-0812">Transmembrane</keyword>
<evidence type="ECO:0000256" key="4">
    <source>
        <dbReference type="ARBA" id="ARBA00023136"/>
    </source>
</evidence>
<dbReference type="Gene3D" id="1.20.1250.20">
    <property type="entry name" value="MFS general substrate transporter like domains"/>
    <property type="match status" value="1"/>
</dbReference>
<dbReference type="SUPFAM" id="SSF103473">
    <property type="entry name" value="MFS general substrate transporter"/>
    <property type="match status" value="1"/>
</dbReference>
<feature type="transmembrane region" description="Helical" evidence="6">
    <location>
        <begin position="305"/>
        <end position="323"/>
    </location>
</feature>
<feature type="domain" description="Major facilitator superfamily (MFS) profile" evidence="7">
    <location>
        <begin position="10"/>
        <end position="423"/>
    </location>
</feature>
<comment type="caution">
    <text evidence="8">The sequence shown here is derived from an EMBL/GenBank/DDBJ whole genome shotgun (WGS) entry which is preliminary data.</text>
</comment>
<feature type="transmembrane region" description="Helical" evidence="6">
    <location>
        <begin position="370"/>
        <end position="391"/>
    </location>
</feature>
<evidence type="ECO:0000313" key="8">
    <source>
        <dbReference type="EMBL" id="OHS98439.1"/>
    </source>
</evidence>
<dbReference type="GO" id="GO:0022857">
    <property type="term" value="F:transmembrane transporter activity"/>
    <property type="evidence" value="ECO:0007669"/>
    <property type="project" value="InterPro"/>
</dbReference>
<dbReference type="RefSeq" id="XP_068351576.1">
    <property type="nucleotide sequence ID" value="XM_068510085.1"/>
</dbReference>
<dbReference type="Pfam" id="PF00083">
    <property type="entry name" value="Sugar_tr"/>
    <property type="match status" value="1"/>
</dbReference>
<evidence type="ECO:0000313" key="9">
    <source>
        <dbReference type="Proteomes" id="UP000179807"/>
    </source>
</evidence>
<dbReference type="FunFam" id="1.20.1250.20:FF:000279">
    <property type="entry name" value="Major facilitator superfamily protein"/>
    <property type="match status" value="1"/>
</dbReference>
<dbReference type="VEuPathDB" id="TrichDB:TRFO_35142"/>
<evidence type="ECO:0000256" key="1">
    <source>
        <dbReference type="ARBA" id="ARBA00004141"/>
    </source>
</evidence>
<dbReference type="GO" id="GO:0016020">
    <property type="term" value="C:membrane"/>
    <property type="evidence" value="ECO:0007669"/>
    <property type="project" value="UniProtKB-SubCell"/>
</dbReference>
<feature type="transmembrane region" description="Helical" evidence="6">
    <location>
        <begin position="329"/>
        <end position="349"/>
    </location>
</feature>
<dbReference type="Proteomes" id="UP000179807">
    <property type="component" value="Unassembled WGS sequence"/>
</dbReference>
<name>A0A1J4JJC6_9EUKA</name>
<feature type="transmembrane region" description="Helical" evidence="6">
    <location>
        <begin position="78"/>
        <end position="96"/>
    </location>
</feature>
<accession>A0A1J4JJC6</accession>
<dbReference type="EMBL" id="MLAK01001055">
    <property type="protein sequence ID" value="OHS98439.1"/>
    <property type="molecule type" value="Genomic_DNA"/>
</dbReference>
<organism evidence="8 9">
    <name type="scientific">Tritrichomonas foetus</name>
    <dbReference type="NCBI Taxonomy" id="1144522"/>
    <lineage>
        <taxon>Eukaryota</taxon>
        <taxon>Metamonada</taxon>
        <taxon>Parabasalia</taxon>
        <taxon>Tritrichomonadida</taxon>
        <taxon>Tritrichomonadidae</taxon>
        <taxon>Tritrichomonas</taxon>
    </lineage>
</organism>
<dbReference type="PANTHER" id="PTHR48021:SF1">
    <property type="entry name" value="GH07001P-RELATED"/>
    <property type="match status" value="1"/>
</dbReference>
<reference evidence="8" key="1">
    <citation type="submission" date="2016-10" db="EMBL/GenBank/DDBJ databases">
        <authorList>
            <person name="Benchimol M."/>
            <person name="Almeida L.G."/>
            <person name="Vasconcelos A.T."/>
            <person name="Perreira-Neves A."/>
            <person name="Rosa I.A."/>
            <person name="Tasca T."/>
            <person name="Bogo M.R."/>
            <person name="de Souza W."/>
        </authorList>
    </citation>
    <scope>NUCLEOTIDE SEQUENCE [LARGE SCALE GENOMIC DNA]</scope>
    <source>
        <strain evidence="8">K</strain>
    </source>
</reference>
<evidence type="ECO:0000256" key="6">
    <source>
        <dbReference type="SAM" id="Phobius"/>
    </source>
</evidence>
<dbReference type="InterPro" id="IPR005828">
    <property type="entry name" value="MFS_sugar_transport-like"/>
</dbReference>
<dbReference type="InterPro" id="IPR050549">
    <property type="entry name" value="MFS_Trehalose_Transporter"/>
</dbReference>
<dbReference type="InterPro" id="IPR020846">
    <property type="entry name" value="MFS_dom"/>
</dbReference>
<evidence type="ECO:0000256" key="3">
    <source>
        <dbReference type="ARBA" id="ARBA00022989"/>
    </source>
</evidence>
<keyword evidence="4 6" id="KW-0472">Membrane</keyword>
<dbReference type="OrthoDB" id="6339427at2759"/>
<feature type="transmembrane region" description="Helical" evidence="6">
    <location>
        <begin position="49"/>
        <end position="71"/>
    </location>
</feature>
<sequence length="458" mass="50388">MGSRVCSKTFLYVLIIMCGSTGFGFIIAYPSASIQSIKDEYGPFTTFEIASFQSIPAIVAVVAPFAFNFALKKWNRKIVSCFIGYFGCVTWLLLLVMNKRLFWLGVFIRGLHGIILAGIALCCPLYINIIAPDGTKGFYGPFHIMGITSGHVISNLLGTLHNWRYPIYATSFLLFMHGSLIWLIPNFPHDTQASKGTAKKLENIDDDESNADSNGEVKNIKPVDVTKNNSKHCAKSNIKPLIVGCVMMSMNQLSGIGGINQNISPLMSEVGLSIDPGFQSAIAQSSQLFSCSIGSLMLDKFGPKLMWIISSTGNTLSLLIYALNVKFEWSPWIPMIMLFGYQTFFGFGLSPIPTTVVPSMLSPAIKSTGMTLGTVSNRLAGAIMLFLFPYLREWVGQFGLMLILAIINFLCLIFGIIFVPKRIEQAGVKPKEEHSAESLSSDNMRENLIKDGQEEGEI</sequence>
<dbReference type="GeneID" id="94844789"/>
<proteinExistence type="predicted"/>
<gene>
    <name evidence="8" type="ORF">TRFO_35142</name>
</gene>
<feature type="transmembrane region" description="Helical" evidence="6">
    <location>
        <begin position="397"/>
        <end position="419"/>
    </location>
</feature>
<feature type="region of interest" description="Disordered" evidence="5">
    <location>
        <begin position="429"/>
        <end position="458"/>
    </location>
</feature>
<keyword evidence="9" id="KW-1185">Reference proteome</keyword>
<dbReference type="PANTHER" id="PTHR48021">
    <property type="match status" value="1"/>
</dbReference>
<feature type="transmembrane region" description="Helical" evidence="6">
    <location>
        <begin position="9"/>
        <end position="29"/>
    </location>
</feature>
<protein>
    <submittedName>
        <fullName evidence="8">Major facilitator superfamily transporter</fullName>
    </submittedName>
</protein>
<dbReference type="AlphaFoldDB" id="A0A1J4JJC6"/>
<dbReference type="PROSITE" id="PS50850">
    <property type="entry name" value="MFS"/>
    <property type="match status" value="1"/>
</dbReference>
<feature type="transmembrane region" description="Helical" evidence="6">
    <location>
        <begin position="165"/>
        <end position="185"/>
    </location>
</feature>
<evidence type="ECO:0000256" key="2">
    <source>
        <dbReference type="ARBA" id="ARBA00022692"/>
    </source>
</evidence>
<evidence type="ECO:0000256" key="5">
    <source>
        <dbReference type="SAM" id="MobiDB-lite"/>
    </source>
</evidence>
<feature type="compositionally biased region" description="Basic and acidic residues" evidence="5">
    <location>
        <begin position="443"/>
        <end position="458"/>
    </location>
</feature>
<keyword evidence="3 6" id="KW-1133">Transmembrane helix</keyword>
<comment type="subcellular location">
    <subcellularLocation>
        <location evidence="1">Membrane</location>
        <topology evidence="1">Multi-pass membrane protein</topology>
    </subcellularLocation>
</comment>
<dbReference type="InterPro" id="IPR036259">
    <property type="entry name" value="MFS_trans_sf"/>
</dbReference>
<evidence type="ECO:0000259" key="7">
    <source>
        <dbReference type="PROSITE" id="PS50850"/>
    </source>
</evidence>
<feature type="transmembrane region" description="Helical" evidence="6">
    <location>
        <begin position="102"/>
        <end position="127"/>
    </location>
</feature>